<dbReference type="Pfam" id="PF11268">
    <property type="entry name" value="DUF3071"/>
    <property type="match status" value="1"/>
</dbReference>
<organism evidence="3 4">
    <name type="scientific">Solihabitans fulvus</name>
    <dbReference type="NCBI Taxonomy" id="1892852"/>
    <lineage>
        <taxon>Bacteria</taxon>
        <taxon>Bacillati</taxon>
        <taxon>Actinomycetota</taxon>
        <taxon>Actinomycetes</taxon>
        <taxon>Pseudonocardiales</taxon>
        <taxon>Pseudonocardiaceae</taxon>
        <taxon>Solihabitans</taxon>
    </lineage>
</organism>
<dbReference type="AlphaFoldDB" id="A0A5B2XJG3"/>
<reference evidence="3 4" key="1">
    <citation type="submission" date="2019-09" db="EMBL/GenBank/DDBJ databases">
        <title>Goodfellowia gen. nov., a new genus of the Pseudonocardineae related to Actinoalloteichus, containing Goodfellowia coeruleoviolacea gen. nov., comb. nov. gen. nov., comb. nov.</title>
        <authorList>
            <person name="Labeda D."/>
        </authorList>
    </citation>
    <scope>NUCLEOTIDE SEQUENCE [LARGE SCALE GENOMIC DNA]</scope>
    <source>
        <strain evidence="3 4">AN110305</strain>
    </source>
</reference>
<evidence type="ECO:0000313" key="3">
    <source>
        <dbReference type="EMBL" id="KAA2262970.1"/>
    </source>
</evidence>
<dbReference type="EMBL" id="VUOB01000019">
    <property type="protein sequence ID" value="KAA2262970.1"/>
    <property type="molecule type" value="Genomic_DNA"/>
</dbReference>
<accession>A0A5B2XJG3</accession>
<dbReference type="RefSeq" id="WP_149849393.1">
    <property type="nucleotide sequence ID" value="NZ_VUOB01000019.1"/>
</dbReference>
<name>A0A5B2XJG3_9PSEU</name>
<comment type="caution">
    <text evidence="3">The sequence shown here is derived from an EMBL/GenBank/DDBJ whole genome shotgun (WGS) entry which is preliminary data.</text>
</comment>
<evidence type="ECO:0000256" key="1">
    <source>
        <dbReference type="SAM" id="MobiDB-lite"/>
    </source>
</evidence>
<dbReference type="OrthoDB" id="5180791at2"/>
<feature type="region of interest" description="Disordered" evidence="1">
    <location>
        <begin position="273"/>
        <end position="298"/>
    </location>
</feature>
<dbReference type="NCBIfam" id="NF040712">
    <property type="entry name" value="SepH"/>
    <property type="match status" value="1"/>
</dbReference>
<proteinExistence type="predicted"/>
<evidence type="ECO:0000313" key="4">
    <source>
        <dbReference type="Proteomes" id="UP000323454"/>
    </source>
</evidence>
<keyword evidence="4" id="KW-1185">Reference proteome</keyword>
<sequence>MRALRVIGLDEDGKSVVCEDPASRERFLVPADERLRAAARGDLTRLGQIEIEVECQMRPREIQARIRAGESVDQVAAAAGIPAHRVERYAYPVLLERSRTAELAQRAHPVREDGPDVQTLGEVIAHSFGLRGQDYSATSWDSWRGEDGKWVVQLTWLAGHSDNRAHWAYHPGAHGGTVTALDEQAIDLMDPNPNRPLRTVRPVTQLARQALELDGLGRAADQVVEPVARPAEPEILVQEEPAPPVELPEPAAVAVPAAPEPQVQQAEPVLEQEPLPALEVEPVQRKAEPPVRRGKKNHPIVPSWEDVLLGVRSNRG</sequence>
<dbReference type="InterPro" id="IPR021421">
    <property type="entry name" value="DUF3071"/>
</dbReference>
<gene>
    <name evidence="3" type="ORF">F0L68_10935</name>
</gene>
<dbReference type="InterPro" id="IPR047682">
    <property type="entry name" value="SepH-like"/>
</dbReference>
<feature type="domain" description="DUF3071" evidence="2">
    <location>
        <begin position="1"/>
        <end position="169"/>
    </location>
</feature>
<protein>
    <submittedName>
        <fullName evidence="3">DUF3071 domain-containing protein</fullName>
    </submittedName>
</protein>
<feature type="compositionally biased region" description="Basic and acidic residues" evidence="1">
    <location>
        <begin position="282"/>
        <end position="291"/>
    </location>
</feature>
<reference evidence="3 4" key="2">
    <citation type="submission" date="2019-09" db="EMBL/GenBank/DDBJ databases">
        <authorList>
            <person name="Jin C."/>
        </authorList>
    </citation>
    <scope>NUCLEOTIDE SEQUENCE [LARGE SCALE GENOMIC DNA]</scope>
    <source>
        <strain evidence="3 4">AN110305</strain>
    </source>
</reference>
<dbReference type="Proteomes" id="UP000323454">
    <property type="component" value="Unassembled WGS sequence"/>
</dbReference>
<evidence type="ECO:0000259" key="2">
    <source>
        <dbReference type="Pfam" id="PF11268"/>
    </source>
</evidence>